<evidence type="ECO:0000256" key="6">
    <source>
        <dbReference type="ARBA" id="ARBA00077020"/>
    </source>
</evidence>
<reference evidence="9" key="1">
    <citation type="submission" date="2022-03" db="EMBL/GenBank/DDBJ databases">
        <authorList>
            <person name="Lindestad O."/>
        </authorList>
    </citation>
    <scope>NUCLEOTIDE SEQUENCE</scope>
</reference>
<organism evidence="9 10">
    <name type="scientific">Pararge aegeria aegeria</name>
    <dbReference type="NCBI Taxonomy" id="348720"/>
    <lineage>
        <taxon>Eukaryota</taxon>
        <taxon>Metazoa</taxon>
        <taxon>Ecdysozoa</taxon>
        <taxon>Arthropoda</taxon>
        <taxon>Hexapoda</taxon>
        <taxon>Insecta</taxon>
        <taxon>Pterygota</taxon>
        <taxon>Neoptera</taxon>
        <taxon>Endopterygota</taxon>
        <taxon>Lepidoptera</taxon>
        <taxon>Glossata</taxon>
        <taxon>Ditrysia</taxon>
        <taxon>Papilionoidea</taxon>
        <taxon>Nymphalidae</taxon>
        <taxon>Satyrinae</taxon>
        <taxon>Satyrini</taxon>
        <taxon>Parargina</taxon>
        <taxon>Pararge</taxon>
    </lineage>
</organism>
<dbReference type="Pfam" id="PF01991">
    <property type="entry name" value="vATP-synt_E"/>
    <property type="match status" value="1"/>
</dbReference>
<keyword evidence="3" id="KW-0406">Ion transport</keyword>
<keyword evidence="10" id="KW-1185">Reference proteome</keyword>
<dbReference type="GO" id="GO:0033178">
    <property type="term" value="C:proton-transporting two-sector ATPase complex, catalytic domain"/>
    <property type="evidence" value="ECO:0007669"/>
    <property type="project" value="InterPro"/>
</dbReference>
<dbReference type="PANTHER" id="PTHR45715">
    <property type="entry name" value="ATPASE H+-TRANSPORTING V1 SUBUNIT E1A-RELATED"/>
    <property type="match status" value="1"/>
</dbReference>
<dbReference type="Gene3D" id="3.30.2320.30">
    <property type="entry name" value="ATP synthase, E subunit, C-terminal"/>
    <property type="match status" value="1"/>
</dbReference>
<dbReference type="EMBL" id="CAKXAJ010024880">
    <property type="protein sequence ID" value="CAH2232253.1"/>
    <property type="molecule type" value="Genomic_DNA"/>
</dbReference>
<name>A0A8S4R602_9NEOP</name>
<evidence type="ECO:0000256" key="3">
    <source>
        <dbReference type="ARBA" id="ARBA00023065"/>
    </source>
</evidence>
<evidence type="ECO:0000313" key="10">
    <source>
        <dbReference type="Proteomes" id="UP000838756"/>
    </source>
</evidence>
<dbReference type="InterPro" id="IPR038495">
    <property type="entry name" value="ATPase_E_C"/>
</dbReference>
<dbReference type="OrthoDB" id="10263003at2759"/>
<comment type="similarity">
    <text evidence="1">Belongs to the V-ATPase E subunit family.</text>
</comment>
<proteinExistence type="inferred from homology"/>
<evidence type="ECO:0000256" key="8">
    <source>
        <dbReference type="ARBA" id="ARBA00082230"/>
    </source>
</evidence>
<evidence type="ECO:0000256" key="1">
    <source>
        <dbReference type="ARBA" id="ARBA00005901"/>
    </source>
</evidence>
<evidence type="ECO:0000256" key="4">
    <source>
        <dbReference type="ARBA" id="ARBA00071102"/>
    </source>
</evidence>
<dbReference type="AlphaFoldDB" id="A0A8S4R602"/>
<accession>A0A8S4R602</accession>
<keyword evidence="2" id="KW-0813">Transport</keyword>
<dbReference type="FunFam" id="3.30.2320.30:FF:000001">
    <property type="entry name" value="V-type proton atpase subunit e 1"/>
    <property type="match status" value="1"/>
</dbReference>
<dbReference type="SUPFAM" id="SSF160527">
    <property type="entry name" value="V-type ATPase subunit E-like"/>
    <property type="match status" value="1"/>
</dbReference>
<evidence type="ECO:0000256" key="2">
    <source>
        <dbReference type="ARBA" id="ARBA00022448"/>
    </source>
</evidence>
<dbReference type="HAMAP" id="MF_00311">
    <property type="entry name" value="ATP_synth_E_arch"/>
    <property type="match status" value="1"/>
</dbReference>
<protein>
    <recommendedName>
        <fullName evidence="5">V-type proton ATPase subunit E</fullName>
    </recommendedName>
    <alternativeName>
        <fullName evidence="6">V-ATPase 26 kDa subunit</fullName>
    </alternativeName>
    <alternativeName>
        <fullName evidence="4">V-type proton ATPase subunit e</fullName>
    </alternativeName>
    <alternativeName>
        <fullName evidence="7 8">Vacuolar proton pump subunit E</fullName>
    </alternativeName>
</protein>
<dbReference type="Proteomes" id="UP000838756">
    <property type="component" value="Unassembled WGS sequence"/>
</dbReference>
<dbReference type="InterPro" id="IPR002842">
    <property type="entry name" value="ATPase_V1_Esu"/>
</dbReference>
<evidence type="ECO:0000256" key="7">
    <source>
        <dbReference type="ARBA" id="ARBA00082222"/>
    </source>
</evidence>
<dbReference type="GO" id="GO:0046961">
    <property type="term" value="F:proton-transporting ATPase activity, rotational mechanism"/>
    <property type="evidence" value="ECO:0007669"/>
    <property type="project" value="InterPro"/>
</dbReference>
<dbReference type="Gene3D" id="6.10.250.1620">
    <property type="match status" value="1"/>
</dbReference>
<evidence type="ECO:0000256" key="5">
    <source>
        <dbReference type="ARBA" id="ARBA00071127"/>
    </source>
</evidence>
<gene>
    <name evidence="9" type="primary">jg23342</name>
    <name evidence="9" type="ORF">PAEG_LOCUS10547</name>
</gene>
<evidence type="ECO:0000313" key="9">
    <source>
        <dbReference type="EMBL" id="CAH2232253.1"/>
    </source>
</evidence>
<sequence>MALSDADVQKQIKHMMAFIEQEANEKAEEIDAKAEEEFNIEKGRLVQQQRLKIMEYYEKKEKQVELQKKIQSSNMLNQARLKVLKVREDHVRNVLDEARKRLAEVPKDTKLYSELLVTLMVQALFQLMEPAVTIRVRQADKSLVESLLGKASQDYKAKIKKDVQLKIDAENVLPPDTCGGIELIAARGRIKISNTLESRLELIAAQLLPEIRTALFGRNPNRKFTD</sequence>
<comment type="caution">
    <text evidence="9">The sequence shown here is derived from an EMBL/GenBank/DDBJ whole genome shotgun (WGS) entry which is preliminary data.</text>
</comment>